<sequence>MARDNHDRVVVWQNVHVLVSERPEESDGYRHEVPEKGLVLGDLEHAGVIDLTHDESDVETDYGEDFDMEDVLGITEATLGDGSGVGHDQVDSSEIGTAISFEVNPELAQVEALMSTLSSGSIRRSDLRGVVDVGKATLDQKAADFSTWRVRREKSGREKGEKRVSKEEFRRERAARRAVAGNAVPSTRQFLLWEDDPAL</sequence>
<evidence type="ECO:0000313" key="2">
    <source>
        <dbReference type="Proteomes" id="UP000799436"/>
    </source>
</evidence>
<dbReference type="Proteomes" id="UP000799436">
    <property type="component" value="Unassembled WGS sequence"/>
</dbReference>
<dbReference type="EMBL" id="ML995814">
    <property type="protein sequence ID" value="KAF2772648.1"/>
    <property type="molecule type" value="Genomic_DNA"/>
</dbReference>
<protein>
    <submittedName>
        <fullName evidence="1">Uncharacterized protein</fullName>
    </submittedName>
</protein>
<reference evidence="1" key="1">
    <citation type="journal article" date="2020" name="Stud. Mycol.">
        <title>101 Dothideomycetes genomes: a test case for predicting lifestyles and emergence of pathogens.</title>
        <authorList>
            <person name="Haridas S."/>
            <person name="Albert R."/>
            <person name="Binder M."/>
            <person name="Bloem J."/>
            <person name="Labutti K."/>
            <person name="Salamov A."/>
            <person name="Andreopoulos B."/>
            <person name="Baker S."/>
            <person name="Barry K."/>
            <person name="Bills G."/>
            <person name="Bluhm B."/>
            <person name="Cannon C."/>
            <person name="Castanera R."/>
            <person name="Culley D."/>
            <person name="Daum C."/>
            <person name="Ezra D."/>
            <person name="Gonzalez J."/>
            <person name="Henrissat B."/>
            <person name="Kuo A."/>
            <person name="Liang C."/>
            <person name="Lipzen A."/>
            <person name="Lutzoni F."/>
            <person name="Magnuson J."/>
            <person name="Mondo S."/>
            <person name="Nolan M."/>
            <person name="Ohm R."/>
            <person name="Pangilinan J."/>
            <person name="Park H.-J."/>
            <person name="Ramirez L."/>
            <person name="Alfaro M."/>
            <person name="Sun H."/>
            <person name="Tritt A."/>
            <person name="Yoshinaga Y."/>
            <person name="Zwiers L.-H."/>
            <person name="Turgeon B."/>
            <person name="Goodwin S."/>
            <person name="Spatafora J."/>
            <person name="Crous P."/>
            <person name="Grigoriev I."/>
        </authorList>
    </citation>
    <scope>NUCLEOTIDE SEQUENCE</scope>
    <source>
        <strain evidence="1">CBS 116005</strain>
    </source>
</reference>
<evidence type="ECO:0000313" key="1">
    <source>
        <dbReference type="EMBL" id="KAF2772648.1"/>
    </source>
</evidence>
<accession>A0A6G1LJP5</accession>
<gene>
    <name evidence="1" type="ORF">EJ03DRAFT_371972</name>
</gene>
<proteinExistence type="predicted"/>
<dbReference type="AlphaFoldDB" id="A0A6G1LJP5"/>
<name>A0A6G1LJP5_9PEZI</name>
<organism evidence="1 2">
    <name type="scientific">Teratosphaeria nubilosa</name>
    <dbReference type="NCBI Taxonomy" id="161662"/>
    <lineage>
        <taxon>Eukaryota</taxon>
        <taxon>Fungi</taxon>
        <taxon>Dikarya</taxon>
        <taxon>Ascomycota</taxon>
        <taxon>Pezizomycotina</taxon>
        <taxon>Dothideomycetes</taxon>
        <taxon>Dothideomycetidae</taxon>
        <taxon>Mycosphaerellales</taxon>
        <taxon>Teratosphaeriaceae</taxon>
        <taxon>Teratosphaeria</taxon>
    </lineage>
</organism>
<keyword evidence="2" id="KW-1185">Reference proteome</keyword>